<protein>
    <submittedName>
        <fullName evidence="2">Uncharacterized protein</fullName>
    </submittedName>
</protein>
<accession>A0A182JB27</accession>
<evidence type="ECO:0000313" key="2">
    <source>
        <dbReference type="EnsemblMetazoa" id="AATE014751-PA.1"/>
    </source>
</evidence>
<feature type="compositionally biased region" description="Basic and acidic residues" evidence="1">
    <location>
        <begin position="29"/>
        <end position="38"/>
    </location>
</feature>
<sequence length="112" mass="12489">MGREEGRKTDDVFKTGTPERLERTYLPYRSERHPEGHRTGTRNRYTAKEMGCDDEDRQLLIDITGKVALSDRDLAPVPSACVETEPVWEGVDVTAAETNNIPTASKVLVALS</sequence>
<proteinExistence type="predicted"/>
<feature type="region of interest" description="Disordered" evidence="1">
    <location>
        <begin position="29"/>
        <end position="50"/>
    </location>
</feature>
<dbReference type="EnsemblMetazoa" id="AATE014751-RA">
    <property type="protein sequence ID" value="AATE014751-PA.1"/>
    <property type="gene ID" value="AATE014751"/>
</dbReference>
<name>A0A182JB27_ANOAO</name>
<dbReference type="VEuPathDB" id="VectorBase:AATE014751"/>
<evidence type="ECO:0000256" key="1">
    <source>
        <dbReference type="SAM" id="MobiDB-lite"/>
    </source>
</evidence>
<organism evidence="2">
    <name type="scientific">Anopheles atroparvus</name>
    <name type="common">European mosquito</name>
    <dbReference type="NCBI Taxonomy" id="41427"/>
    <lineage>
        <taxon>Eukaryota</taxon>
        <taxon>Metazoa</taxon>
        <taxon>Ecdysozoa</taxon>
        <taxon>Arthropoda</taxon>
        <taxon>Hexapoda</taxon>
        <taxon>Insecta</taxon>
        <taxon>Pterygota</taxon>
        <taxon>Neoptera</taxon>
        <taxon>Endopterygota</taxon>
        <taxon>Diptera</taxon>
        <taxon>Nematocera</taxon>
        <taxon>Culicoidea</taxon>
        <taxon>Culicidae</taxon>
        <taxon>Anophelinae</taxon>
        <taxon>Anopheles</taxon>
    </lineage>
</organism>
<reference evidence="2" key="1">
    <citation type="submission" date="2022-08" db="UniProtKB">
        <authorList>
            <consortium name="EnsemblMetazoa"/>
        </authorList>
    </citation>
    <scope>IDENTIFICATION</scope>
    <source>
        <strain evidence="2">EBRO</strain>
    </source>
</reference>
<feature type="region of interest" description="Disordered" evidence="1">
    <location>
        <begin position="1"/>
        <end position="20"/>
    </location>
</feature>
<dbReference type="AlphaFoldDB" id="A0A182JB27"/>